<dbReference type="Gene3D" id="3.40.50.1000">
    <property type="entry name" value="HAD superfamily/HAD-like"/>
    <property type="match status" value="1"/>
</dbReference>
<dbReference type="PANTHER" id="PTHR10000">
    <property type="entry name" value="PHOSPHOSERINE PHOSPHATASE"/>
    <property type="match status" value="1"/>
</dbReference>
<dbReference type="CDD" id="cd07516">
    <property type="entry name" value="HAD_Pase"/>
    <property type="match status" value="1"/>
</dbReference>
<dbReference type="SUPFAM" id="SSF56784">
    <property type="entry name" value="HAD-like"/>
    <property type="match status" value="1"/>
</dbReference>
<protein>
    <submittedName>
        <fullName evidence="1">Hydrolase (HAD superfamily)</fullName>
    </submittedName>
</protein>
<gene>
    <name evidence="1" type="ORF">LfDm3_1280</name>
</gene>
<dbReference type="Pfam" id="PF08282">
    <property type="entry name" value="Hydrolase_3"/>
    <property type="match status" value="1"/>
</dbReference>
<evidence type="ECO:0000313" key="2">
    <source>
        <dbReference type="Proteomes" id="UP000031397"/>
    </source>
</evidence>
<organism evidence="1 2">
    <name type="scientific">Fructilactobacillus fructivorans</name>
    <dbReference type="NCBI Taxonomy" id="1614"/>
    <lineage>
        <taxon>Bacteria</taxon>
        <taxon>Bacillati</taxon>
        <taxon>Bacillota</taxon>
        <taxon>Bacilli</taxon>
        <taxon>Lactobacillales</taxon>
        <taxon>Lactobacillaceae</taxon>
        <taxon>Fructilactobacillus</taxon>
    </lineage>
</organism>
<keyword evidence="1" id="KW-0378">Hydrolase</keyword>
<dbReference type="Proteomes" id="UP000031397">
    <property type="component" value="Unassembled WGS sequence"/>
</dbReference>
<dbReference type="AlphaFoldDB" id="A0A0C1M4C2"/>
<dbReference type="EMBL" id="JOJZ01000024">
    <property type="protein sequence ID" value="KID41134.1"/>
    <property type="molecule type" value="Genomic_DNA"/>
</dbReference>
<dbReference type="Gene3D" id="3.30.1240.10">
    <property type="match status" value="1"/>
</dbReference>
<comment type="caution">
    <text evidence="1">The sequence shown here is derived from an EMBL/GenBank/DDBJ whole genome shotgun (WGS) entry which is preliminary data.</text>
</comment>
<dbReference type="InterPro" id="IPR023214">
    <property type="entry name" value="HAD_sf"/>
</dbReference>
<accession>A0A0C1M4C2</accession>
<proteinExistence type="predicted"/>
<sequence length="268" mass="30098">MIKMIALDLDNTLLTSDKKISKVNEAELKKLHQQGIKVVLCTGRPINAIWKYIKQLGLDDPDDYTITFNGGLVVRNTDKHELFKRGMNRDAFKPLYEYAKKNVFPLDILDFTQVYPISDLKPSIYQQLLNADMQFVPTKFSEMPDESYSKAVIAAEPDVLDRAVKDMPATVRDHYHIVRSQPKILEFLAPNVDKAYGLGALLSHYGDDFSNLMAFGDAENDAGMIKKAQVGVAMANAQEPIKKIATDVTTSNDDDGVAAFLQKYFKVK</sequence>
<keyword evidence="2" id="KW-1185">Reference proteome</keyword>
<dbReference type="GeneID" id="74913939"/>
<dbReference type="NCBIfam" id="TIGR01484">
    <property type="entry name" value="HAD-SF-IIB"/>
    <property type="match status" value="1"/>
</dbReference>
<dbReference type="PROSITE" id="PS01229">
    <property type="entry name" value="COF_2"/>
    <property type="match status" value="1"/>
</dbReference>
<evidence type="ECO:0000313" key="1">
    <source>
        <dbReference type="EMBL" id="KID41134.1"/>
    </source>
</evidence>
<reference evidence="1 2" key="1">
    <citation type="submission" date="2014-06" db="EMBL/GenBank/DDBJ databases">
        <title>Functional and comparative genomic analyses of the Drosophila gut microbiota identify candidate symbiosis factors.</title>
        <authorList>
            <person name="Newell P.D."/>
            <person name="Chaston J.M."/>
            <person name="Douglas A.E."/>
        </authorList>
    </citation>
    <scope>NUCLEOTIDE SEQUENCE [LARGE SCALE GENOMIC DNA]</scope>
    <source>
        <strain evidence="1 2">DmCS_002</strain>
    </source>
</reference>
<name>A0A0C1M4C2_9LACO</name>
<dbReference type="NCBIfam" id="TIGR00099">
    <property type="entry name" value="Cof-subfamily"/>
    <property type="match status" value="1"/>
</dbReference>
<dbReference type="GO" id="GO:0000287">
    <property type="term" value="F:magnesium ion binding"/>
    <property type="evidence" value="ECO:0007669"/>
    <property type="project" value="TreeGrafter"/>
</dbReference>
<dbReference type="SFLD" id="SFLDG01144">
    <property type="entry name" value="C2.B.4:_PGP_Like"/>
    <property type="match status" value="1"/>
</dbReference>
<dbReference type="InterPro" id="IPR036412">
    <property type="entry name" value="HAD-like_sf"/>
</dbReference>
<dbReference type="OrthoDB" id="9790031at2"/>
<dbReference type="PATRIC" id="fig|1614.7.peg.1219"/>
<dbReference type="SFLD" id="SFLDS00003">
    <property type="entry name" value="Haloacid_Dehalogenase"/>
    <property type="match status" value="1"/>
</dbReference>
<dbReference type="InterPro" id="IPR000150">
    <property type="entry name" value="Cof"/>
</dbReference>
<dbReference type="InterPro" id="IPR006379">
    <property type="entry name" value="HAD-SF_hydro_IIB"/>
</dbReference>
<dbReference type="SFLD" id="SFLDG01140">
    <property type="entry name" value="C2.B:_Phosphomannomutase_and_P"/>
    <property type="match status" value="1"/>
</dbReference>
<dbReference type="PANTHER" id="PTHR10000:SF8">
    <property type="entry name" value="HAD SUPERFAMILY HYDROLASE-LIKE, TYPE 3"/>
    <property type="match status" value="1"/>
</dbReference>
<dbReference type="RefSeq" id="WP_039145093.1">
    <property type="nucleotide sequence ID" value="NZ_JOJZ01000024.1"/>
</dbReference>
<dbReference type="GO" id="GO:0016791">
    <property type="term" value="F:phosphatase activity"/>
    <property type="evidence" value="ECO:0007669"/>
    <property type="project" value="TreeGrafter"/>
</dbReference>
<dbReference type="GO" id="GO:0005829">
    <property type="term" value="C:cytosol"/>
    <property type="evidence" value="ECO:0007669"/>
    <property type="project" value="TreeGrafter"/>
</dbReference>